<evidence type="ECO:0000313" key="2">
    <source>
        <dbReference type="EMBL" id="CAJ0603791.1"/>
    </source>
</evidence>
<dbReference type="AlphaFoldDB" id="A0AA36H4T9"/>
<keyword evidence="3" id="KW-1185">Reference proteome</keyword>
<keyword evidence="1" id="KW-1133">Transmembrane helix</keyword>
<keyword evidence="1" id="KW-0472">Membrane</keyword>
<organism evidence="2 3">
    <name type="scientific">Cylicocyclus nassatus</name>
    <name type="common">Nematode worm</name>
    <dbReference type="NCBI Taxonomy" id="53992"/>
    <lineage>
        <taxon>Eukaryota</taxon>
        <taxon>Metazoa</taxon>
        <taxon>Ecdysozoa</taxon>
        <taxon>Nematoda</taxon>
        <taxon>Chromadorea</taxon>
        <taxon>Rhabditida</taxon>
        <taxon>Rhabditina</taxon>
        <taxon>Rhabditomorpha</taxon>
        <taxon>Strongyloidea</taxon>
        <taxon>Strongylidae</taxon>
        <taxon>Cylicocyclus</taxon>
    </lineage>
</organism>
<dbReference type="InterPro" id="IPR019428">
    <property type="entry name" value="7TM_GPCR_serpentine_rcpt_Str"/>
</dbReference>
<feature type="transmembrane region" description="Helical" evidence="1">
    <location>
        <begin position="66"/>
        <end position="84"/>
    </location>
</feature>
<sequence>MTEVAEAQNLEQVPESDGEIRLAHINCFCTAALSIVMNMAVLFVARKPSDSLRLMSNAPMMTYTSCTAIAFSVTHALSCPMVHIHARELLIISNGILQHQDLGRVALCIFVFFVLYSALISAFLLGVKCLMLCRYV</sequence>
<feature type="transmembrane region" description="Helical" evidence="1">
    <location>
        <begin position="104"/>
        <end position="127"/>
    </location>
</feature>
<proteinExistence type="predicted"/>
<name>A0AA36H4T9_CYLNA</name>
<gene>
    <name evidence="2" type="ORF">CYNAS_LOCUS15774</name>
</gene>
<evidence type="ECO:0000256" key="1">
    <source>
        <dbReference type="SAM" id="Phobius"/>
    </source>
</evidence>
<protein>
    <submittedName>
        <fullName evidence="2">Uncharacterized protein</fullName>
    </submittedName>
</protein>
<reference evidence="2" key="1">
    <citation type="submission" date="2023-07" db="EMBL/GenBank/DDBJ databases">
        <authorList>
            <consortium name="CYATHOMIX"/>
        </authorList>
    </citation>
    <scope>NUCLEOTIDE SEQUENCE</scope>
    <source>
        <strain evidence="2">N/A</strain>
    </source>
</reference>
<accession>A0AA36H4T9</accession>
<keyword evidence="1" id="KW-0812">Transmembrane</keyword>
<dbReference type="EMBL" id="CATQJL010000305">
    <property type="protein sequence ID" value="CAJ0603791.1"/>
    <property type="molecule type" value="Genomic_DNA"/>
</dbReference>
<dbReference type="Pfam" id="PF10326">
    <property type="entry name" value="7TM_GPCR_Str"/>
    <property type="match status" value="1"/>
</dbReference>
<dbReference type="Proteomes" id="UP001176961">
    <property type="component" value="Unassembled WGS sequence"/>
</dbReference>
<evidence type="ECO:0000313" key="3">
    <source>
        <dbReference type="Proteomes" id="UP001176961"/>
    </source>
</evidence>
<comment type="caution">
    <text evidence="2">The sequence shown here is derived from an EMBL/GenBank/DDBJ whole genome shotgun (WGS) entry which is preliminary data.</text>
</comment>
<feature type="transmembrane region" description="Helical" evidence="1">
    <location>
        <begin position="23"/>
        <end position="45"/>
    </location>
</feature>